<evidence type="ECO:0000256" key="3">
    <source>
        <dbReference type="ARBA" id="ARBA00022692"/>
    </source>
</evidence>
<evidence type="ECO:0000256" key="6">
    <source>
        <dbReference type="ARBA" id="ARBA00023136"/>
    </source>
</evidence>
<protein>
    <submittedName>
        <fullName evidence="14">Uncharacterized protein</fullName>
    </submittedName>
</protein>
<feature type="compositionally biased region" description="Acidic residues" evidence="8">
    <location>
        <begin position="1623"/>
        <end position="1641"/>
    </location>
</feature>
<evidence type="ECO:0000313" key="16">
    <source>
        <dbReference type="Proteomes" id="UP000663829"/>
    </source>
</evidence>
<dbReference type="InterPro" id="IPR057366">
    <property type="entry name" value="TRPM-like"/>
</dbReference>
<evidence type="ECO:0000256" key="9">
    <source>
        <dbReference type="SAM" id="Phobius"/>
    </source>
</evidence>
<evidence type="ECO:0000259" key="11">
    <source>
        <dbReference type="Pfam" id="PF16519"/>
    </source>
</evidence>
<organism evidence="14 16">
    <name type="scientific">Didymodactylos carnosus</name>
    <dbReference type="NCBI Taxonomy" id="1234261"/>
    <lineage>
        <taxon>Eukaryota</taxon>
        <taxon>Metazoa</taxon>
        <taxon>Spiralia</taxon>
        <taxon>Gnathifera</taxon>
        <taxon>Rotifera</taxon>
        <taxon>Eurotatoria</taxon>
        <taxon>Bdelloidea</taxon>
        <taxon>Philodinida</taxon>
        <taxon>Philodinidae</taxon>
        <taxon>Didymodactylos</taxon>
    </lineage>
</organism>
<proteinExistence type="predicted"/>
<dbReference type="InterPro" id="IPR050927">
    <property type="entry name" value="TRPM"/>
</dbReference>
<sequence length="1641" mass="189068">MAFPTFELDNVGNLSWIQRSFKKRECIKFIPVSSQPDCCYCGKTYSRHDVQCGSIDYNFLSTNEKWSVQKHTKTYQTDAYGTIEFEGQQHPTKAQYVRLSHDTRPDLVLKLFVKEWNLKLPRLVISIDGGIANFELQPKLKRVLKKGLFRAAKTTGAWIITNGTNTGVVKHVGDALFVKSPKAKSDIVVIGFAPWGVVEGRENFVGANKLVSYHSMATATKNCATLNSNHYYFLLADNGTTGKFGGEVVLRKKFERFLSRQRSMNIPGHAKNATIPVVCVVVEVALLFCFSTMAHEIREQLIQTIIKTFGYTRKQAENLFIELMLCVKRKDLITVFRMGEESQDIDLAILTALLRSQGSSQIDQLMLALHWNRVDIARNYFYHGHQWVEDELYQIMMSALIHDKVEFVQLLLENGIYMQKFLTISRLEELYNTKEGPPNTIHFVMKDIRKLRKTLSLGQYTLPDIGLVIEKLMGHGYRSNYTRRRFRYRYLNLSVKTKMKRTRSEIDDTFPYPYNELLLWAVLMKRHQMAIFMWQRGEEAMAKALVATRLNKSLSQEADEDELEVEVSTELGNYAEQFRQLALGILEQCYKDNDDKTCQLLTYELRNWSDWTCLSLAVIAHHQEFVAHKCCQMLLNDLWMGGMNIRRYSFIYVIGAILFPPLVFRIEFKTPEELQQMPKTAEEHLATHEDEEISNNDEDDTEEDSINLGVVFDSSRRSKSVQETSIDNNFLQQSRNSRVDSIHLSPSKLTQYKDMLDSKNITPATTITDIHSIPTHTQSLMTTSSISKQQQKQRETNIPWIRRFVHSLSNKDKYNHSMDLFHLPTAKSDGNIKKRTLSIKERFYEFYNAPITKFWQNALFFLIFLLLFTYMVLVRTPPKPTIPEILVTIYLGTFAFDTIREICSAASPRFIKKLTLYFSDFIHIFDTLALIAYGIGFILRFYPRTIHIGRLFYCLDVSYWYLHLLIYISVSKTVGPYINIAAQNLIDLFNFIIIILVVLMSFGVSRQAIRYPDRSWTWDSVKQIFIEPYFMIYGEVYADTIDPPCTAEKSSEPECQPGFWITPITMTAFLIFCNILLLSILIATFNNTYLRISKQSDQLWKYQRYFIVLKYEAKPMLAPPLIFISHILFVLKLLYRCCRSQKLKLDHGLKLFLNEKEVSDIHDFEEENMDEYFAAKDKLVRNTTAELVATTAERVDSIALRTDDIYQRETHHKIVLQNLDWRLQRLEELNLQIFASVQTIASGSPLQFKTTSPLLVRDECRQKVASNSYFNDDNQYETSVHHKSNNINNFKFNMENISIPSVLDRNSHQSLSNRFNSNVVINDSISPQYYQHLEKIKRRSSLSPILFNKGISPFKFDFNESSIIQPTLTSKMRISTCNINGRMNNSSSLDDLTLLPSTSFNPFYTQKNLTQSSAEPQSHSSKRISSSKISSAVVNERIGLGEQQPLEKALKKLNINVKLLNNNISENEHYRRDSIVPCVSTVVVKTNEYTSITDSIDTSMYSRSTSPVQYLSSLTCEKMKPLRSETKTAEKDNNIRDHDMLHSAEESTHNLIGQFIKKRDRKLSINTVNNQSNVTQQTTIQQRRYSLSDNKNESTTTISLLEMPIKRSSSTSSAGAGAVLGGEEAEVDTGTDDVDEDEDGM</sequence>
<dbReference type="Pfam" id="PF16519">
    <property type="entry name" value="TRPM_tetra"/>
    <property type="match status" value="1"/>
</dbReference>
<dbReference type="PANTHER" id="PTHR13800">
    <property type="entry name" value="TRANSIENT RECEPTOR POTENTIAL CATION CHANNEL, SUBFAMILY M, MEMBER 6"/>
    <property type="match status" value="1"/>
</dbReference>
<dbReference type="GO" id="GO:0030001">
    <property type="term" value="P:metal ion transport"/>
    <property type="evidence" value="ECO:0007669"/>
    <property type="project" value="TreeGrafter"/>
</dbReference>
<dbReference type="Gene3D" id="1.20.5.1010">
    <property type="entry name" value="TRPM, tetramerisation domain"/>
    <property type="match status" value="1"/>
</dbReference>
<feature type="transmembrane region" description="Helical" evidence="9">
    <location>
        <begin position="1059"/>
        <end position="1085"/>
    </location>
</feature>
<comment type="caution">
    <text evidence="14">The sequence shown here is derived from an EMBL/GenBank/DDBJ whole genome shotgun (WGS) entry which is preliminary data.</text>
</comment>
<feature type="transmembrane region" description="Helical" evidence="9">
    <location>
        <begin position="854"/>
        <end position="873"/>
    </location>
</feature>
<dbReference type="OrthoDB" id="301415at2759"/>
<dbReference type="Proteomes" id="UP000663829">
    <property type="component" value="Unassembled WGS sequence"/>
</dbReference>
<dbReference type="PANTHER" id="PTHR13800:SF1">
    <property type="entry name" value="TRANSIENT RECEPTOR POTENTIAL CATION CHANNEL TRPM"/>
    <property type="match status" value="1"/>
</dbReference>
<evidence type="ECO:0000256" key="8">
    <source>
        <dbReference type="SAM" id="MobiDB-lite"/>
    </source>
</evidence>
<keyword evidence="16" id="KW-1185">Reference proteome</keyword>
<name>A0A813QG17_9BILA</name>
<keyword evidence="2" id="KW-0813">Transport</keyword>
<dbReference type="EMBL" id="CAJNOQ010000166">
    <property type="protein sequence ID" value="CAF0766589.1"/>
    <property type="molecule type" value="Genomic_DNA"/>
</dbReference>
<dbReference type="InterPro" id="IPR005821">
    <property type="entry name" value="Ion_trans_dom"/>
</dbReference>
<evidence type="ECO:0000313" key="14">
    <source>
        <dbReference type="EMBL" id="CAF0766589.1"/>
    </source>
</evidence>
<evidence type="ECO:0000256" key="4">
    <source>
        <dbReference type="ARBA" id="ARBA00022989"/>
    </source>
</evidence>
<keyword evidence="4 9" id="KW-1133">Transmembrane helix</keyword>
<evidence type="ECO:0000256" key="5">
    <source>
        <dbReference type="ARBA" id="ARBA00023065"/>
    </source>
</evidence>
<reference evidence="14" key="1">
    <citation type="submission" date="2021-02" db="EMBL/GenBank/DDBJ databases">
        <authorList>
            <person name="Nowell W R."/>
        </authorList>
    </citation>
    <scope>NUCLEOTIDE SEQUENCE</scope>
</reference>
<dbReference type="InterPro" id="IPR032415">
    <property type="entry name" value="TRPM_tetra"/>
</dbReference>
<feature type="region of interest" description="Disordered" evidence="8">
    <location>
        <begin position="1605"/>
        <end position="1641"/>
    </location>
</feature>
<evidence type="ECO:0000259" key="10">
    <source>
        <dbReference type="Pfam" id="PF00520"/>
    </source>
</evidence>
<feature type="transmembrane region" description="Helical" evidence="9">
    <location>
        <begin position="988"/>
        <end position="1005"/>
    </location>
</feature>
<dbReference type="InterPro" id="IPR036770">
    <property type="entry name" value="Ankyrin_rpt-contain_sf"/>
</dbReference>
<dbReference type="GO" id="GO:0005886">
    <property type="term" value="C:plasma membrane"/>
    <property type="evidence" value="ECO:0007669"/>
    <property type="project" value="TreeGrafter"/>
</dbReference>
<dbReference type="GO" id="GO:0051262">
    <property type="term" value="P:protein tetramerization"/>
    <property type="evidence" value="ECO:0007669"/>
    <property type="project" value="InterPro"/>
</dbReference>
<feature type="transmembrane region" description="Helical" evidence="9">
    <location>
        <begin position="921"/>
        <end position="939"/>
    </location>
</feature>
<feature type="domain" description="TRPM SLOG" evidence="12">
    <location>
        <begin position="94"/>
        <end position="283"/>
    </location>
</feature>
<keyword evidence="3 9" id="KW-0812">Transmembrane</keyword>
<evidence type="ECO:0000256" key="2">
    <source>
        <dbReference type="ARBA" id="ARBA00022448"/>
    </source>
</evidence>
<dbReference type="EMBL" id="CAJOBC010000166">
    <property type="protein sequence ID" value="CAF3548080.1"/>
    <property type="molecule type" value="Genomic_DNA"/>
</dbReference>
<feature type="domain" description="TRPM tetramerisation" evidence="11">
    <location>
        <begin position="1188"/>
        <end position="1234"/>
    </location>
</feature>
<evidence type="ECO:0000256" key="1">
    <source>
        <dbReference type="ARBA" id="ARBA00004141"/>
    </source>
</evidence>
<feature type="non-terminal residue" evidence="14">
    <location>
        <position position="1"/>
    </location>
</feature>
<dbReference type="SUPFAM" id="SSF48403">
    <property type="entry name" value="Ankyrin repeat"/>
    <property type="match status" value="1"/>
</dbReference>
<dbReference type="Pfam" id="PF18139">
    <property type="entry name" value="LSDAT_euk"/>
    <property type="match status" value="1"/>
</dbReference>
<dbReference type="Pfam" id="PF25508">
    <property type="entry name" value="TRPM2"/>
    <property type="match status" value="1"/>
</dbReference>
<evidence type="ECO:0000256" key="7">
    <source>
        <dbReference type="ARBA" id="ARBA00023303"/>
    </source>
</evidence>
<dbReference type="InterPro" id="IPR037162">
    <property type="entry name" value="TRPM_tetra_sf"/>
</dbReference>
<keyword evidence="6 9" id="KW-0472">Membrane</keyword>
<feature type="transmembrane region" description="Helical" evidence="9">
    <location>
        <begin position="1116"/>
        <end position="1135"/>
    </location>
</feature>
<feature type="domain" description="TRPM-like" evidence="13">
    <location>
        <begin position="381"/>
        <end position="628"/>
    </location>
</feature>
<feature type="domain" description="Ion transport" evidence="10">
    <location>
        <begin position="859"/>
        <end position="1096"/>
    </location>
</feature>
<accession>A0A813QG17</accession>
<evidence type="ECO:0000313" key="15">
    <source>
        <dbReference type="EMBL" id="CAF3548080.1"/>
    </source>
</evidence>
<keyword evidence="7" id="KW-0407">Ion channel</keyword>
<dbReference type="GO" id="GO:0005261">
    <property type="term" value="F:monoatomic cation channel activity"/>
    <property type="evidence" value="ECO:0007669"/>
    <property type="project" value="TreeGrafter"/>
</dbReference>
<evidence type="ECO:0000259" key="13">
    <source>
        <dbReference type="Pfam" id="PF25508"/>
    </source>
</evidence>
<dbReference type="Pfam" id="PF00520">
    <property type="entry name" value="Ion_trans"/>
    <property type="match status" value="1"/>
</dbReference>
<gene>
    <name evidence="14" type="ORF">GPM918_LOCUS1685</name>
    <name evidence="15" type="ORF">SRO942_LOCUS1685</name>
</gene>
<keyword evidence="5" id="KW-0406">Ion transport</keyword>
<dbReference type="Proteomes" id="UP000681722">
    <property type="component" value="Unassembled WGS sequence"/>
</dbReference>
<dbReference type="InterPro" id="IPR041491">
    <property type="entry name" value="TRPM_SLOG"/>
</dbReference>
<feature type="compositionally biased region" description="Low complexity" evidence="8">
    <location>
        <begin position="1608"/>
        <end position="1617"/>
    </location>
</feature>
<comment type="subcellular location">
    <subcellularLocation>
        <location evidence="1">Membrane</location>
        <topology evidence="1">Multi-pass membrane protein</topology>
    </subcellularLocation>
</comment>
<evidence type="ECO:0000259" key="12">
    <source>
        <dbReference type="Pfam" id="PF18139"/>
    </source>
</evidence>